<dbReference type="KEGG" id="mrr:Moror_4227"/>
<keyword evidence="1" id="KW-0472">Membrane</keyword>
<keyword evidence="4" id="KW-1185">Reference proteome</keyword>
<evidence type="ECO:0000256" key="1">
    <source>
        <dbReference type="SAM" id="Phobius"/>
    </source>
</evidence>
<evidence type="ECO:0000313" key="3">
    <source>
        <dbReference type="EMBL" id="ESK90591.1"/>
    </source>
</evidence>
<dbReference type="HOGENOM" id="CLU_2237260_0_0_1"/>
<reference evidence="3 4" key="1">
    <citation type="journal article" date="2014" name="BMC Genomics">
        <title>Genome and secretome analysis of the hemibiotrophic fungal pathogen, Moniliophthora roreri, which causes frosty pod rot disease of cacao: mechanisms of the biotrophic and necrotrophic phases.</title>
        <authorList>
            <person name="Meinhardt L.W."/>
            <person name="Costa G.G.L."/>
            <person name="Thomazella D.P.T."/>
            <person name="Teixeira P.J.P.L."/>
            <person name="Carazzolle M.F."/>
            <person name="Schuster S.C."/>
            <person name="Carlson J.E."/>
            <person name="Guiltinan M.J."/>
            <person name="Mieczkowski P."/>
            <person name="Farmer A."/>
            <person name="Ramaraj T."/>
            <person name="Crozier J."/>
            <person name="Davis R.E."/>
            <person name="Shao J."/>
            <person name="Melnick R.L."/>
            <person name="Pereira G.A.G."/>
            <person name="Bailey B.A."/>
        </authorList>
    </citation>
    <scope>NUCLEOTIDE SEQUENCE [LARGE SCALE GENOMIC DNA]</scope>
    <source>
        <strain evidence="3 4">MCA 2997</strain>
    </source>
</reference>
<dbReference type="EMBL" id="AWSO01000430">
    <property type="protein sequence ID" value="ESK90591.1"/>
    <property type="molecule type" value="Genomic_DNA"/>
</dbReference>
<protein>
    <recommendedName>
        <fullName evidence="5">Hydrophobin</fullName>
    </recommendedName>
</protein>
<keyword evidence="2" id="KW-0732">Signal</keyword>
<gene>
    <name evidence="3" type="ORF">Moror_4227</name>
</gene>
<evidence type="ECO:0000256" key="2">
    <source>
        <dbReference type="SAM" id="SignalP"/>
    </source>
</evidence>
<comment type="caution">
    <text evidence="3">The sequence shown here is derived from an EMBL/GenBank/DDBJ whole genome shotgun (WGS) entry which is preliminary data.</text>
</comment>
<feature type="chain" id="PRO_5004713700" description="Hydrophobin" evidence="2">
    <location>
        <begin position="22"/>
        <end position="105"/>
    </location>
</feature>
<feature type="transmembrane region" description="Helical" evidence="1">
    <location>
        <begin position="82"/>
        <end position="99"/>
    </location>
</feature>
<accession>V2XCN2</accession>
<name>V2XCN2_MONRO</name>
<organism evidence="3 4">
    <name type="scientific">Moniliophthora roreri (strain MCA 2997)</name>
    <name type="common">Cocoa frosty pod rot fungus</name>
    <name type="synonym">Crinipellis roreri</name>
    <dbReference type="NCBI Taxonomy" id="1381753"/>
    <lineage>
        <taxon>Eukaryota</taxon>
        <taxon>Fungi</taxon>
        <taxon>Dikarya</taxon>
        <taxon>Basidiomycota</taxon>
        <taxon>Agaricomycotina</taxon>
        <taxon>Agaricomycetes</taxon>
        <taxon>Agaricomycetidae</taxon>
        <taxon>Agaricales</taxon>
        <taxon>Marasmiineae</taxon>
        <taxon>Marasmiaceae</taxon>
        <taxon>Moniliophthora</taxon>
    </lineage>
</organism>
<dbReference type="AlphaFoldDB" id="V2XCN2"/>
<keyword evidence="1" id="KW-1133">Transmembrane helix</keyword>
<sequence length="105" mass="11205">MRHFYSLFFATLGLLTTFVAASPTGGPAPSTISTCTCVVGGLGDDWLNNIPAATSACCTGAVARIKAILSSAFSEDTVYERASFLMMFFVTSIFFSLSFRPRAIL</sequence>
<evidence type="ECO:0000313" key="4">
    <source>
        <dbReference type="Proteomes" id="UP000017559"/>
    </source>
</evidence>
<feature type="signal peptide" evidence="2">
    <location>
        <begin position="1"/>
        <end position="21"/>
    </location>
</feature>
<keyword evidence="1" id="KW-0812">Transmembrane</keyword>
<evidence type="ECO:0008006" key="5">
    <source>
        <dbReference type="Google" id="ProtNLM"/>
    </source>
</evidence>
<dbReference type="Proteomes" id="UP000017559">
    <property type="component" value="Unassembled WGS sequence"/>
</dbReference>
<proteinExistence type="predicted"/>